<dbReference type="InterPro" id="IPR023795">
    <property type="entry name" value="Serpin_CS"/>
</dbReference>
<name>A0A7J7PAI7_9MAGN</name>
<dbReference type="GO" id="GO:0004867">
    <property type="term" value="F:serine-type endopeptidase inhibitor activity"/>
    <property type="evidence" value="ECO:0007669"/>
    <property type="project" value="InterPro"/>
</dbReference>
<dbReference type="InterPro" id="IPR000215">
    <property type="entry name" value="Serpin_fam"/>
</dbReference>
<gene>
    <name evidence="4" type="ORF">GIB67_023489</name>
</gene>
<dbReference type="PANTHER" id="PTHR11461:SF211">
    <property type="entry name" value="GH10112P-RELATED"/>
    <property type="match status" value="1"/>
</dbReference>
<evidence type="ECO:0000256" key="1">
    <source>
        <dbReference type="ARBA" id="ARBA00009500"/>
    </source>
</evidence>
<dbReference type="Proteomes" id="UP000541444">
    <property type="component" value="Unassembled WGS sequence"/>
</dbReference>
<comment type="similarity">
    <text evidence="1 2">Belongs to the serpin family.</text>
</comment>
<keyword evidence="5" id="KW-1185">Reference proteome</keyword>
<evidence type="ECO:0000313" key="5">
    <source>
        <dbReference type="Proteomes" id="UP000541444"/>
    </source>
</evidence>
<comment type="caution">
    <text evidence="4">The sequence shown here is derived from an EMBL/GenBank/DDBJ whole genome shotgun (WGS) entry which is preliminary data.</text>
</comment>
<dbReference type="Pfam" id="PF00079">
    <property type="entry name" value="Serpin"/>
    <property type="match status" value="2"/>
</dbReference>
<dbReference type="InterPro" id="IPR023796">
    <property type="entry name" value="Serpin_dom"/>
</dbReference>
<dbReference type="AlphaFoldDB" id="A0A7J7PAI7"/>
<dbReference type="InterPro" id="IPR042178">
    <property type="entry name" value="Serpin_sf_1"/>
</dbReference>
<dbReference type="InterPro" id="IPR042185">
    <property type="entry name" value="Serpin_sf_2"/>
</dbReference>
<dbReference type="EMBL" id="JACGCM010000119">
    <property type="protein sequence ID" value="KAF6176198.1"/>
    <property type="molecule type" value="Genomic_DNA"/>
</dbReference>
<evidence type="ECO:0000256" key="2">
    <source>
        <dbReference type="RuleBase" id="RU000411"/>
    </source>
</evidence>
<evidence type="ECO:0000259" key="3">
    <source>
        <dbReference type="SMART" id="SM00093"/>
    </source>
</evidence>
<dbReference type="OrthoDB" id="1063785at2759"/>
<proteinExistence type="inferred from homology"/>
<accession>A0A7J7PAI7</accession>
<dbReference type="SMART" id="SM00093">
    <property type="entry name" value="SERPIN"/>
    <property type="match status" value="1"/>
</dbReference>
<dbReference type="PROSITE" id="PS00284">
    <property type="entry name" value="SERPIN"/>
    <property type="match status" value="1"/>
</dbReference>
<dbReference type="PANTHER" id="PTHR11461">
    <property type="entry name" value="SERINE PROTEASE INHIBITOR, SERPIN"/>
    <property type="match status" value="1"/>
</dbReference>
<dbReference type="SUPFAM" id="SSF56574">
    <property type="entry name" value="Serpins"/>
    <property type="match status" value="1"/>
</dbReference>
<organism evidence="4 5">
    <name type="scientific">Kingdonia uniflora</name>
    <dbReference type="NCBI Taxonomy" id="39325"/>
    <lineage>
        <taxon>Eukaryota</taxon>
        <taxon>Viridiplantae</taxon>
        <taxon>Streptophyta</taxon>
        <taxon>Embryophyta</taxon>
        <taxon>Tracheophyta</taxon>
        <taxon>Spermatophyta</taxon>
        <taxon>Magnoliopsida</taxon>
        <taxon>Ranunculales</taxon>
        <taxon>Circaeasteraceae</taxon>
        <taxon>Kingdonia</taxon>
    </lineage>
</organism>
<dbReference type="InterPro" id="IPR036186">
    <property type="entry name" value="Serpin_sf"/>
</dbReference>
<dbReference type="Gene3D" id="2.30.39.10">
    <property type="entry name" value="Alpha-1-antitrypsin, domain 1"/>
    <property type="match status" value="2"/>
</dbReference>
<feature type="domain" description="Serpin" evidence="3">
    <location>
        <begin position="1"/>
        <end position="274"/>
    </location>
</feature>
<dbReference type="Gene3D" id="3.30.497.10">
    <property type="entry name" value="Antithrombin, subunit I, domain 2"/>
    <property type="match status" value="2"/>
</dbReference>
<protein>
    <recommendedName>
        <fullName evidence="3">Serpin domain-containing protein</fullName>
    </recommendedName>
</protein>
<reference evidence="4 5" key="1">
    <citation type="journal article" date="2020" name="IScience">
        <title>Genome Sequencing of the Endangered Kingdonia uniflora (Circaeasteraceae, Ranunculales) Reveals Potential Mechanisms of Evolutionary Specialization.</title>
        <authorList>
            <person name="Sun Y."/>
            <person name="Deng T."/>
            <person name="Zhang A."/>
            <person name="Moore M.J."/>
            <person name="Landis J.B."/>
            <person name="Lin N."/>
            <person name="Zhang H."/>
            <person name="Zhang X."/>
            <person name="Huang J."/>
            <person name="Zhang X."/>
            <person name="Sun H."/>
            <person name="Wang H."/>
        </authorList>
    </citation>
    <scope>NUCLEOTIDE SEQUENCE [LARGE SCALE GENOMIC DNA]</scope>
    <source>
        <strain evidence="4">TB1705</strain>
        <tissue evidence="4">Leaf</tissue>
    </source>
</reference>
<evidence type="ECO:0000313" key="4">
    <source>
        <dbReference type="EMBL" id="KAF6176198.1"/>
    </source>
</evidence>
<dbReference type="GO" id="GO:0005615">
    <property type="term" value="C:extracellular space"/>
    <property type="evidence" value="ECO:0007669"/>
    <property type="project" value="InterPro"/>
</dbReference>
<sequence length="279" mass="30822">MAEEVRNQVNKWAEIATNGLIKTILPPRSIDEATHFVLANALYFKGTWKQEFDKNLTNYSEFYLLDGSYVKVPFMTTWKRPSIYSCKDFKGLRLPYKQSEDTEPRGPQLDYSRSADPFSFHMAHSPETVPHFGFPSQAASNLKGKYDDSKELAIYGGHCKAGRFAIPKFKKSFGFDASEALKKGGLDLPFSSAAEFNGIMTGAQPKVGKVLHQSFIEVNGQGTKAAAVTTFMHAVGASAPSPPRVDFVADHPFMFMVGDDKSGMILFLGNVLNPLSGEK</sequence>